<dbReference type="Gene3D" id="3.90.550.10">
    <property type="entry name" value="Spore Coat Polysaccharide Biosynthesis Protein SpsA, Chain A"/>
    <property type="match status" value="1"/>
</dbReference>
<dbReference type="SUPFAM" id="SSF53448">
    <property type="entry name" value="Nucleotide-diphospho-sugar transferases"/>
    <property type="match status" value="1"/>
</dbReference>
<dbReference type="EMBL" id="LUTQ01000051">
    <property type="protein sequence ID" value="OSN08130.1"/>
    <property type="molecule type" value="Genomic_DNA"/>
</dbReference>
<gene>
    <name evidence="1" type="ORF">AU512_13930</name>
</gene>
<accession>A0ABX3XEA9</accession>
<keyword evidence="2" id="KW-1185">Reference proteome</keyword>
<dbReference type="Proteomes" id="UP000194040">
    <property type="component" value="Unassembled WGS sequence"/>
</dbReference>
<evidence type="ECO:0000313" key="2">
    <source>
        <dbReference type="Proteomes" id="UP000194040"/>
    </source>
</evidence>
<name>A0ABX3XEA9_9GAMM</name>
<protein>
    <recommendedName>
        <fullName evidence="3">Glycosyltransferase</fullName>
    </recommendedName>
</protein>
<dbReference type="InterPro" id="IPR029044">
    <property type="entry name" value="Nucleotide-diphossugar_trans"/>
</dbReference>
<evidence type="ECO:0008006" key="3">
    <source>
        <dbReference type="Google" id="ProtNLM"/>
    </source>
</evidence>
<evidence type="ECO:0000313" key="1">
    <source>
        <dbReference type="EMBL" id="OSN08130.1"/>
    </source>
</evidence>
<comment type="caution">
    <text evidence="1">The sequence shown here is derived from an EMBL/GenBank/DDBJ whole genome shotgun (WGS) entry which is preliminary data.</text>
</comment>
<reference evidence="1 2" key="1">
    <citation type="submission" date="2016-02" db="EMBL/GenBank/DDBJ databases">
        <title>Species-wide whole genome sequencing reveals diversity, host range in Lonsdalea quercina.</title>
        <authorList>
            <person name="Li Y."/>
        </authorList>
    </citation>
    <scope>NUCLEOTIDE SEQUENCE [LARGE SCALE GENOMIC DNA]</scope>
    <source>
        <strain evidence="1 2">LMG 26265</strain>
    </source>
</reference>
<organism evidence="1 2">
    <name type="scientific">Lonsdalea iberica</name>
    <dbReference type="NCBI Taxonomy" id="1082703"/>
    <lineage>
        <taxon>Bacteria</taxon>
        <taxon>Pseudomonadati</taxon>
        <taxon>Pseudomonadota</taxon>
        <taxon>Gammaproteobacteria</taxon>
        <taxon>Enterobacterales</taxon>
        <taxon>Pectobacteriaceae</taxon>
        <taxon>Lonsdalea</taxon>
    </lineage>
</organism>
<sequence>MIKLYRSLPLDILDELVIVNDGHLFSEFHEITHTLINNPENLGVGKSKNIALRYLHERHVDHFFLIEDDVFIKNKSVFERYIQASKISGIQHFMFSQATPACLDDVVKPKMNADYVGGRIQLYQTCDGAFVYYSKACIDRVGYMDETYYNALEHVDHTLAIIKAGMHPPFWYFADIDNSKEFIGFDHKDFEHSTIFSQENYTKNQKAALNYFRDKQGVRVKDIPDLGPTETLKILKDIKRRHTKPVLFQTKSRQNRR</sequence>
<proteinExistence type="predicted"/>